<dbReference type="InterPro" id="IPR007460">
    <property type="entry name" value="BrnT_toxin"/>
</dbReference>
<evidence type="ECO:0000313" key="1">
    <source>
        <dbReference type="EMBL" id="CUS04788.2"/>
    </source>
</evidence>
<gene>
    <name evidence="1" type="ORF">CFX0092_A2910</name>
</gene>
<dbReference type="Pfam" id="PF04365">
    <property type="entry name" value="BrnT_toxin"/>
    <property type="match status" value="1"/>
</dbReference>
<dbReference type="EMBL" id="LN890655">
    <property type="protein sequence ID" value="CUS04788.2"/>
    <property type="molecule type" value="Genomic_DNA"/>
</dbReference>
<organism evidence="1 2">
    <name type="scientific">Candidatus Promineifilum breve</name>
    <dbReference type="NCBI Taxonomy" id="1806508"/>
    <lineage>
        <taxon>Bacteria</taxon>
        <taxon>Bacillati</taxon>
        <taxon>Chloroflexota</taxon>
        <taxon>Ardenticatenia</taxon>
        <taxon>Candidatus Promineifilales</taxon>
        <taxon>Candidatus Promineifilaceae</taxon>
        <taxon>Candidatus Promineifilum</taxon>
    </lineage>
</organism>
<dbReference type="KEGG" id="pbf:CFX0092_A2910"/>
<reference evidence="1" key="1">
    <citation type="submission" date="2016-01" db="EMBL/GenBank/DDBJ databases">
        <authorList>
            <person name="Mcilroy J.S."/>
            <person name="Karst M S."/>
            <person name="Albertsen M."/>
        </authorList>
    </citation>
    <scope>NUCLEOTIDE SEQUENCE</scope>
    <source>
        <strain evidence="1">Cfx-K</strain>
    </source>
</reference>
<dbReference type="Gene3D" id="3.10.450.530">
    <property type="entry name" value="Ribonuclease toxin, BrnT, of type II toxin-antitoxin system"/>
    <property type="match status" value="1"/>
</dbReference>
<name>A0A160T6B4_9CHLR</name>
<keyword evidence="2" id="KW-1185">Reference proteome</keyword>
<dbReference type="OrthoDB" id="9802417at2"/>
<sequence length="100" mass="11987">MPDVNHILNEILFEWDSRKATTNLRKHGVRLELACEVFFDPFLYVVDEHEYVADELREKVIGLTRDWQLIFVVYVMREDRIRLVSAREATAAERMLYENQ</sequence>
<evidence type="ECO:0000313" key="2">
    <source>
        <dbReference type="Proteomes" id="UP000215027"/>
    </source>
</evidence>
<protein>
    <recommendedName>
        <fullName evidence="3">BrnT family toxin</fullName>
    </recommendedName>
</protein>
<accession>A0A160T6B4</accession>
<dbReference type="InterPro" id="IPR038573">
    <property type="entry name" value="BrnT_sf"/>
</dbReference>
<dbReference type="RefSeq" id="WP_095044074.1">
    <property type="nucleotide sequence ID" value="NZ_LN890655.1"/>
</dbReference>
<dbReference type="AlphaFoldDB" id="A0A160T6B4"/>
<proteinExistence type="predicted"/>
<dbReference type="Proteomes" id="UP000215027">
    <property type="component" value="Chromosome I"/>
</dbReference>
<evidence type="ECO:0008006" key="3">
    <source>
        <dbReference type="Google" id="ProtNLM"/>
    </source>
</evidence>